<keyword evidence="1" id="KW-0472">Membrane</keyword>
<dbReference type="AlphaFoldDB" id="A0ABD4SZG7"/>
<keyword evidence="1" id="KW-1133">Transmembrane helix</keyword>
<accession>A0ABD4SZG7</accession>
<feature type="transmembrane region" description="Helical" evidence="1">
    <location>
        <begin position="20"/>
        <end position="38"/>
    </location>
</feature>
<feature type="transmembrane region" description="Helical" evidence="1">
    <location>
        <begin position="196"/>
        <end position="216"/>
    </location>
</feature>
<reference evidence="2 3" key="1">
    <citation type="journal article" date="2015" name="Genome Announc.">
        <title>Draft Genome Sequence of Filamentous Marine Cyanobacterium Lyngbya confervoides Strain BDU141951.</title>
        <authorList>
            <person name="Chandrababunaidu M.M."/>
            <person name="Sen D."/>
            <person name="Tripathy S."/>
        </authorList>
    </citation>
    <scope>NUCLEOTIDE SEQUENCE [LARGE SCALE GENOMIC DNA]</scope>
    <source>
        <strain evidence="2 3">BDU141951</strain>
    </source>
</reference>
<comment type="caution">
    <text evidence="2">The sequence shown here is derived from an EMBL/GenBank/DDBJ whole genome shotgun (WGS) entry which is preliminary data.</text>
</comment>
<gene>
    <name evidence="2" type="ORF">QQ91_0002690</name>
</gene>
<dbReference type="EMBL" id="JTHE03000019">
    <property type="protein sequence ID" value="MCM1981740.1"/>
    <property type="molecule type" value="Genomic_DNA"/>
</dbReference>
<feature type="transmembrane region" description="Helical" evidence="1">
    <location>
        <begin position="119"/>
        <end position="140"/>
    </location>
</feature>
<evidence type="ECO:0000256" key="1">
    <source>
        <dbReference type="SAM" id="Phobius"/>
    </source>
</evidence>
<evidence type="ECO:0000313" key="3">
    <source>
        <dbReference type="Proteomes" id="UP000031561"/>
    </source>
</evidence>
<feature type="transmembrane region" description="Helical" evidence="1">
    <location>
        <begin position="87"/>
        <end position="110"/>
    </location>
</feature>
<protein>
    <submittedName>
        <fullName evidence="2">DUF1361 domain-containing protein</fullName>
    </submittedName>
</protein>
<keyword evidence="1" id="KW-0812">Transmembrane</keyword>
<dbReference type="RefSeq" id="WP_166279677.1">
    <property type="nucleotide sequence ID" value="NZ_JTHE03000019.1"/>
</dbReference>
<organism evidence="2 3">
    <name type="scientific">Lyngbya confervoides BDU141951</name>
    <dbReference type="NCBI Taxonomy" id="1574623"/>
    <lineage>
        <taxon>Bacteria</taxon>
        <taxon>Bacillati</taxon>
        <taxon>Cyanobacteriota</taxon>
        <taxon>Cyanophyceae</taxon>
        <taxon>Oscillatoriophycideae</taxon>
        <taxon>Oscillatoriales</taxon>
        <taxon>Microcoleaceae</taxon>
        <taxon>Lyngbya</taxon>
    </lineage>
</organism>
<dbReference type="InterPro" id="IPR009793">
    <property type="entry name" value="DUF1361"/>
</dbReference>
<feature type="transmembrane region" description="Helical" evidence="1">
    <location>
        <begin position="47"/>
        <end position="67"/>
    </location>
</feature>
<evidence type="ECO:0000313" key="2">
    <source>
        <dbReference type="EMBL" id="MCM1981740.1"/>
    </source>
</evidence>
<proteinExistence type="predicted"/>
<feature type="transmembrane region" description="Helical" evidence="1">
    <location>
        <begin position="152"/>
        <end position="175"/>
    </location>
</feature>
<feature type="transmembrane region" description="Helical" evidence="1">
    <location>
        <begin position="247"/>
        <end position="264"/>
    </location>
</feature>
<name>A0ABD4SZG7_9CYAN</name>
<dbReference type="Proteomes" id="UP000031561">
    <property type="component" value="Unassembled WGS sequence"/>
</dbReference>
<dbReference type="Pfam" id="PF07099">
    <property type="entry name" value="DUF1361"/>
    <property type="match status" value="1"/>
</dbReference>
<sequence length="283" mass="32170">MRLLLLHFLSLLENIYGGWILWNLFLAFIPLVLSYLLFRRQSVARPWLWWFCGVVGFIGAVGLWAKVPDLLSDRLNFLRSAIKGDVSAIIGVSWWGVLGLIALGLSIWIFKRRSNARSFLWWLGLIVFISFLPNAAYVLTDIIHLIRAIGSGFFSVWTLTLVVIPIHFVAIFLGFEAYVISILNQGSYLREQGSQQYILPAELLMHSLSAVGIYLGRFIRFNSWDLVTDPANVLLTTLNTLTEKRPVAVIIVTVVILTTLYWILKQITLGLTLRVKDLQSSEF</sequence>
<keyword evidence="3" id="KW-1185">Reference proteome</keyword>